<dbReference type="GO" id="GO:0030682">
    <property type="term" value="P:symbiont-mediated perturbation of host defenses"/>
    <property type="evidence" value="ECO:0007669"/>
    <property type="project" value="InterPro"/>
</dbReference>
<dbReference type="Gene3D" id="2.40.128.20">
    <property type="match status" value="1"/>
</dbReference>
<feature type="chain" id="PRO_5001866629" evidence="1">
    <location>
        <begin position="25"/>
        <end position="191"/>
    </location>
</feature>
<accession>A0A090X9B8</accession>
<dbReference type="InterPro" id="IPR012674">
    <property type="entry name" value="Calycin"/>
</dbReference>
<evidence type="ECO:0000256" key="1">
    <source>
        <dbReference type="SAM" id="SignalP"/>
    </source>
</evidence>
<feature type="signal peptide" evidence="1">
    <location>
        <begin position="1"/>
        <end position="24"/>
    </location>
</feature>
<evidence type="ECO:0000313" key="2">
    <source>
        <dbReference type="EMBL" id="JAC92484.1"/>
    </source>
</evidence>
<keyword evidence="1" id="KW-0732">Signal</keyword>
<dbReference type="AlphaFoldDB" id="A0A090X9B8"/>
<dbReference type="SUPFAM" id="SSF50814">
    <property type="entry name" value="Lipocalins"/>
    <property type="match status" value="1"/>
</dbReference>
<dbReference type="InterPro" id="IPR002970">
    <property type="entry name" value="Tick_his-bd"/>
</dbReference>
<name>A0A090X9B8_IXORI</name>
<dbReference type="EMBL" id="GBIH01002226">
    <property type="protein sequence ID" value="JAC92484.1"/>
    <property type="molecule type" value="mRNA"/>
</dbReference>
<organism evidence="2">
    <name type="scientific">Ixodes ricinus</name>
    <name type="common">Common tick</name>
    <name type="synonym">Acarus ricinus</name>
    <dbReference type="NCBI Taxonomy" id="34613"/>
    <lineage>
        <taxon>Eukaryota</taxon>
        <taxon>Metazoa</taxon>
        <taxon>Ecdysozoa</taxon>
        <taxon>Arthropoda</taxon>
        <taxon>Chelicerata</taxon>
        <taxon>Arachnida</taxon>
        <taxon>Acari</taxon>
        <taxon>Parasitiformes</taxon>
        <taxon>Ixodida</taxon>
        <taxon>Ixodoidea</taxon>
        <taxon>Ixodidae</taxon>
        <taxon>Ixodinae</taxon>
        <taxon>Ixodes</taxon>
    </lineage>
</organism>
<dbReference type="GO" id="GO:0043176">
    <property type="term" value="F:amine binding"/>
    <property type="evidence" value="ECO:0007669"/>
    <property type="project" value="InterPro"/>
</dbReference>
<protein>
    <submittedName>
        <fullName evidence="2">Putative secreted protein</fullName>
    </submittedName>
</protein>
<dbReference type="Pfam" id="PF02098">
    <property type="entry name" value="His_binding"/>
    <property type="match status" value="1"/>
</dbReference>
<reference evidence="2" key="1">
    <citation type="journal article" date="2015" name="PLoS Negl. Trop. Dis.">
        <title>Deep Sequencing Analysis of the Ixodes ricinus Haemocytome.</title>
        <authorList>
            <person name="Kotsyfakis M."/>
            <person name="Kopacek P."/>
            <person name="Franta Z."/>
            <person name="Pedra J.H."/>
            <person name="Ribeiro J.M."/>
        </authorList>
    </citation>
    <scope>NUCLEOTIDE SEQUENCE</scope>
</reference>
<sequence>MKSYISVSKITVWLLFLFSHATDAATTDLPWKNNLYQEMQNITSVIGVSETNYLVYEGTFADDVLIKQHVSCLVMRMSDFYGYTVAYRKYKIERSTKQETFDLSLWPKMDTGYTVDNYMRVDDEEKQEEIAKMHLVYTDYTICALFYYDNTGDYELWLYKEPDDISTACELLLALLSDKPRNVYYTKDCKQ</sequence>
<proteinExistence type="evidence at transcript level"/>